<sequence>MTGAYLVVISDAAALAWVLGERRMAFPEARRRQVDALSKGDEVFIYTARGCFNNPTRDRGRIIGYAKATTSALDLDEPVTIGHRTFTLGCGLRVLGVAPLRTGVELAPLVHRLDAFPDPASWSARLRQPPLSLSEADVASIREQLDLLIEPLSNHLADYLTQAKLSIT</sequence>
<comment type="caution">
    <text evidence="1">The sequence shown here is derived from an EMBL/GenBank/DDBJ whole genome shotgun (WGS) entry which is preliminary data.</text>
</comment>
<name>A0A229SFR0_9PSEU</name>
<dbReference type="AlphaFoldDB" id="A0A229SFR0"/>
<evidence type="ECO:0000313" key="2">
    <source>
        <dbReference type="Proteomes" id="UP000215223"/>
    </source>
</evidence>
<proteinExistence type="predicted"/>
<gene>
    <name evidence="1" type="ORF">CFP71_07155</name>
</gene>
<dbReference type="Proteomes" id="UP000215223">
    <property type="component" value="Unassembled WGS sequence"/>
</dbReference>
<reference evidence="1 2" key="1">
    <citation type="submission" date="2017-07" db="EMBL/GenBank/DDBJ databases">
        <title>Amycolatopsis thailandensis Genome sequencing and assembly.</title>
        <authorList>
            <person name="Kaur N."/>
            <person name="Mayilraj S."/>
        </authorList>
    </citation>
    <scope>NUCLEOTIDE SEQUENCE [LARGE SCALE GENOMIC DNA]</scope>
    <source>
        <strain evidence="1 2">JCM 16380</strain>
    </source>
</reference>
<dbReference type="RefSeq" id="WP_093933033.1">
    <property type="nucleotide sequence ID" value="NZ_NMQT01000022.1"/>
</dbReference>
<keyword evidence="2" id="KW-1185">Reference proteome</keyword>
<evidence type="ECO:0000313" key="1">
    <source>
        <dbReference type="EMBL" id="OXM57589.1"/>
    </source>
</evidence>
<accession>A0A229SFR0</accession>
<dbReference type="Gene3D" id="3.10.590.10">
    <property type="entry name" value="ph1033 like domains"/>
    <property type="match status" value="1"/>
</dbReference>
<dbReference type="EMBL" id="NMQT01000022">
    <property type="protein sequence ID" value="OXM57589.1"/>
    <property type="molecule type" value="Genomic_DNA"/>
</dbReference>
<organism evidence="1 2">
    <name type="scientific">Amycolatopsis thailandensis</name>
    <dbReference type="NCBI Taxonomy" id="589330"/>
    <lineage>
        <taxon>Bacteria</taxon>
        <taxon>Bacillati</taxon>
        <taxon>Actinomycetota</taxon>
        <taxon>Actinomycetes</taxon>
        <taxon>Pseudonocardiales</taxon>
        <taxon>Pseudonocardiaceae</taxon>
        <taxon>Amycolatopsis</taxon>
    </lineage>
</organism>
<protein>
    <recommendedName>
        <fullName evidence="3">EVE domain-containing protein</fullName>
    </recommendedName>
</protein>
<dbReference type="OrthoDB" id="3380613at2"/>
<evidence type="ECO:0008006" key="3">
    <source>
        <dbReference type="Google" id="ProtNLM"/>
    </source>
</evidence>